<reference evidence="2" key="1">
    <citation type="journal article" date="2023" name="Science">
        <title>Genome structures resolve the early diversification of teleost fishes.</title>
        <authorList>
            <person name="Parey E."/>
            <person name="Louis A."/>
            <person name="Montfort J."/>
            <person name="Bouchez O."/>
            <person name="Roques C."/>
            <person name="Iampietro C."/>
            <person name="Lluch J."/>
            <person name="Castinel A."/>
            <person name="Donnadieu C."/>
            <person name="Desvignes T."/>
            <person name="Floi Bucao C."/>
            <person name="Jouanno E."/>
            <person name="Wen M."/>
            <person name="Mejri S."/>
            <person name="Dirks R."/>
            <person name="Jansen H."/>
            <person name="Henkel C."/>
            <person name="Chen W.J."/>
            <person name="Zahm M."/>
            <person name="Cabau C."/>
            <person name="Klopp C."/>
            <person name="Thompson A.W."/>
            <person name="Robinson-Rechavi M."/>
            <person name="Braasch I."/>
            <person name="Lecointre G."/>
            <person name="Bobe J."/>
            <person name="Postlethwait J.H."/>
            <person name="Berthelot C."/>
            <person name="Roest Crollius H."/>
            <person name="Guiguen Y."/>
        </authorList>
    </citation>
    <scope>NUCLEOTIDE SEQUENCE</scope>
    <source>
        <strain evidence="2">WJC10195</strain>
    </source>
</reference>
<evidence type="ECO:0000313" key="3">
    <source>
        <dbReference type="Proteomes" id="UP001152622"/>
    </source>
</evidence>
<feature type="region of interest" description="Disordered" evidence="1">
    <location>
        <begin position="17"/>
        <end position="74"/>
    </location>
</feature>
<dbReference type="OrthoDB" id="8804023at2759"/>
<accession>A0A9Q1IVV4</accession>
<name>A0A9Q1IVV4_SYNKA</name>
<protein>
    <submittedName>
        <fullName evidence="2">Uncharacterized protein</fullName>
    </submittedName>
</protein>
<dbReference type="AlphaFoldDB" id="A0A9Q1IVV4"/>
<proteinExistence type="predicted"/>
<comment type="caution">
    <text evidence="2">The sequence shown here is derived from an EMBL/GenBank/DDBJ whole genome shotgun (WGS) entry which is preliminary data.</text>
</comment>
<keyword evidence="3" id="KW-1185">Reference proteome</keyword>
<organism evidence="2 3">
    <name type="scientific">Synaphobranchus kaupii</name>
    <name type="common">Kaup's arrowtooth eel</name>
    <dbReference type="NCBI Taxonomy" id="118154"/>
    <lineage>
        <taxon>Eukaryota</taxon>
        <taxon>Metazoa</taxon>
        <taxon>Chordata</taxon>
        <taxon>Craniata</taxon>
        <taxon>Vertebrata</taxon>
        <taxon>Euteleostomi</taxon>
        <taxon>Actinopterygii</taxon>
        <taxon>Neopterygii</taxon>
        <taxon>Teleostei</taxon>
        <taxon>Anguilliformes</taxon>
        <taxon>Synaphobranchidae</taxon>
        <taxon>Synaphobranchus</taxon>
    </lineage>
</organism>
<gene>
    <name evidence="2" type="ORF">SKAU_G00220930</name>
</gene>
<evidence type="ECO:0000256" key="1">
    <source>
        <dbReference type="SAM" id="MobiDB-lite"/>
    </source>
</evidence>
<dbReference type="EMBL" id="JAINUF010000007">
    <property type="protein sequence ID" value="KAJ8354526.1"/>
    <property type="molecule type" value="Genomic_DNA"/>
</dbReference>
<evidence type="ECO:0000313" key="2">
    <source>
        <dbReference type="EMBL" id="KAJ8354526.1"/>
    </source>
</evidence>
<feature type="compositionally biased region" description="Polar residues" evidence="1">
    <location>
        <begin position="17"/>
        <end position="37"/>
    </location>
</feature>
<sequence length="74" mass="8034">MENGPLSIPPVFKSAVETQKTQSVKRQSLLLSHSAQTMREDGDTTDQKVSLGGRIRTSGEHQPLGETTKVGKLD</sequence>
<dbReference type="Proteomes" id="UP001152622">
    <property type="component" value="Chromosome 7"/>
</dbReference>